<evidence type="ECO:0000313" key="1">
    <source>
        <dbReference type="EMBL" id="BBO31064.1"/>
    </source>
</evidence>
<name>A0A5K7X326_9BACT</name>
<sequence length="125" mass="13624">MFDNEKTIHTGTTKPAQPLTLTMFTADQRLQIDSGAGDADGDHLIAFGRQANLWPDEGLFSVAVGPAANLQVVARGLRKWADLLEHYATAIAELNGSANLSLRSRRDGTLESFDASREVYEQLHA</sequence>
<dbReference type="EMBL" id="AP021861">
    <property type="protein sequence ID" value="BBO31064.1"/>
    <property type="molecule type" value="Genomic_DNA"/>
</dbReference>
<accession>A0A5K7X326</accession>
<proteinExistence type="predicted"/>
<gene>
    <name evidence="1" type="ORF">PLANPX_0676</name>
</gene>
<keyword evidence="2" id="KW-1185">Reference proteome</keyword>
<dbReference type="AlphaFoldDB" id="A0A5K7X326"/>
<reference evidence="2" key="1">
    <citation type="submission" date="2019-10" db="EMBL/GenBank/DDBJ databases">
        <title>Lacipirellula parvula gen. nov., sp. nov., representing a lineage of planctomycetes widespread in freshwater anoxic habitats, and description of the family Lacipirellulaceae.</title>
        <authorList>
            <person name="Dedysh S.N."/>
            <person name="Kulichevskaya I.S."/>
            <person name="Beletsky A.V."/>
            <person name="Rakitin A.L."/>
            <person name="Mardanov A.V."/>
            <person name="Ivanova A.A."/>
            <person name="Saltykova V.X."/>
            <person name="Rijpstra W.I.C."/>
            <person name="Sinninghe Damste J.S."/>
            <person name="Ravin N.V."/>
        </authorList>
    </citation>
    <scope>NUCLEOTIDE SEQUENCE [LARGE SCALE GENOMIC DNA]</scope>
    <source>
        <strain evidence="2">PX69</strain>
    </source>
</reference>
<protein>
    <submittedName>
        <fullName evidence="1">Uncharacterized protein</fullName>
    </submittedName>
</protein>
<organism evidence="1 2">
    <name type="scientific">Lacipirellula parvula</name>
    <dbReference type="NCBI Taxonomy" id="2650471"/>
    <lineage>
        <taxon>Bacteria</taxon>
        <taxon>Pseudomonadati</taxon>
        <taxon>Planctomycetota</taxon>
        <taxon>Planctomycetia</taxon>
        <taxon>Pirellulales</taxon>
        <taxon>Lacipirellulaceae</taxon>
        <taxon>Lacipirellula</taxon>
    </lineage>
</organism>
<dbReference type="Proteomes" id="UP000326837">
    <property type="component" value="Chromosome"/>
</dbReference>
<evidence type="ECO:0000313" key="2">
    <source>
        <dbReference type="Proteomes" id="UP000326837"/>
    </source>
</evidence>
<dbReference type="KEGG" id="lpav:PLANPX_0676"/>